<proteinExistence type="predicted"/>
<dbReference type="GO" id="GO:0005783">
    <property type="term" value="C:endoplasmic reticulum"/>
    <property type="evidence" value="ECO:0007669"/>
    <property type="project" value="TreeGrafter"/>
</dbReference>
<keyword evidence="1" id="KW-0143">Chaperone</keyword>
<dbReference type="AlphaFoldDB" id="A0AAV5R9X6"/>
<dbReference type="Gene3D" id="1.10.287.110">
    <property type="entry name" value="DnaJ domain"/>
    <property type="match status" value="1"/>
</dbReference>
<dbReference type="SMART" id="SM00271">
    <property type="entry name" value="DnaJ"/>
    <property type="match status" value="1"/>
</dbReference>
<dbReference type="GO" id="GO:0051087">
    <property type="term" value="F:protein-folding chaperone binding"/>
    <property type="evidence" value="ECO:0007669"/>
    <property type="project" value="TreeGrafter"/>
</dbReference>
<dbReference type="PANTHER" id="PTHR44360:SF1">
    <property type="entry name" value="DNAJ HOMOLOG SUBFAMILY B MEMBER 9"/>
    <property type="match status" value="1"/>
</dbReference>
<keyword evidence="2" id="KW-0472">Membrane</keyword>
<comment type="caution">
    <text evidence="4">The sequence shown here is derived from an EMBL/GenBank/DDBJ whole genome shotgun (WGS) entry which is preliminary data.</text>
</comment>
<dbReference type="PROSITE" id="PS50076">
    <property type="entry name" value="DNAJ_2"/>
    <property type="match status" value="1"/>
</dbReference>
<keyword evidence="2" id="KW-1133">Transmembrane helix</keyword>
<sequence>MNKYRQGIRYLSSSNRLLKETHYDILKIPYDASISEIKNKFKKISLKLHPDMLKSQKLSIEEMNEKNNEYLKIKKSYEILSNTDKKDEYDLHLGIKRREGTSTNSFSNNNKNTGSTFHFHEKFDYNDIPHFDKHKHEARNERTEKRFMYNQKINQNIDIFGRDLYKREIGSNGPRKGIYREYKYQPNIRDDENEGKKMASKVIGGIVGVFLMWYVICGNYSTKKEEKKVKPLKVVESDKSEPILEEKNSVSKSGKKMNVNNTYGLSLIKEDIIKRDIEKEFEEQIAESVE</sequence>
<feature type="domain" description="J" evidence="3">
    <location>
        <begin position="21"/>
        <end position="93"/>
    </location>
</feature>
<protein>
    <recommendedName>
        <fullName evidence="3">J domain-containing protein</fullName>
    </recommendedName>
</protein>
<organism evidence="4 5">
    <name type="scientific">Pichia kluyveri</name>
    <name type="common">Yeast</name>
    <dbReference type="NCBI Taxonomy" id="36015"/>
    <lineage>
        <taxon>Eukaryota</taxon>
        <taxon>Fungi</taxon>
        <taxon>Dikarya</taxon>
        <taxon>Ascomycota</taxon>
        <taxon>Saccharomycotina</taxon>
        <taxon>Pichiomycetes</taxon>
        <taxon>Pichiales</taxon>
        <taxon>Pichiaceae</taxon>
        <taxon>Pichia</taxon>
    </lineage>
</organism>
<gene>
    <name evidence="4" type="ORF">DAPK24_039940</name>
</gene>
<dbReference type="EMBL" id="BTGB01000005">
    <property type="protein sequence ID" value="GMM47419.1"/>
    <property type="molecule type" value="Genomic_DNA"/>
</dbReference>
<dbReference type="PRINTS" id="PR00625">
    <property type="entry name" value="JDOMAIN"/>
</dbReference>
<dbReference type="GO" id="GO:0036503">
    <property type="term" value="P:ERAD pathway"/>
    <property type="evidence" value="ECO:0007669"/>
    <property type="project" value="TreeGrafter"/>
</dbReference>
<evidence type="ECO:0000313" key="4">
    <source>
        <dbReference type="EMBL" id="GMM47419.1"/>
    </source>
</evidence>
<keyword evidence="5" id="KW-1185">Reference proteome</keyword>
<dbReference type="InterPro" id="IPR036869">
    <property type="entry name" value="J_dom_sf"/>
</dbReference>
<dbReference type="InterPro" id="IPR001623">
    <property type="entry name" value="DnaJ_domain"/>
</dbReference>
<dbReference type="CDD" id="cd06257">
    <property type="entry name" value="DnaJ"/>
    <property type="match status" value="1"/>
</dbReference>
<dbReference type="InterPro" id="IPR051948">
    <property type="entry name" value="Hsp70_co-chaperone_J-domain"/>
</dbReference>
<evidence type="ECO:0000256" key="1">
    <source>
        <dbReference type="ARBA" id="ARBA00023186"/>
    </source>
</evidence>
<reference evidence="4 5" key="1">
    <citation type="journal article" date="2023" name="Elife">
        <title>Identification of key yeast species and microbe-microbe interactions impacting larval growth of Drosophila in the wild.</title>
        <authorList>
            <person name="Mure A."/>
            <person name="Sugiura Y."/>
            <person name="Maeda R."/>
            <person name="Honda K."/>
            <person name="Sakurai N."/>
            <person name="Takahashi Y."/>
            <person name="Watada M."/>
            <person name="Katoh T."/>
            <person name="Gotoh A."/>
            <person name="Gotoh Y."/>
            <person name="Taniguchi I."/>
            <person name="Nakamura K."/>
            <person name="Hayashi T."/>
            <person name="Katayama T."/>
            <person name="Uemura T."/>
            <person name="Hattori Y."/>
        </authorList>
    </citation>
    <scope>NUCLEOTIDE SEQUENCE [LARGE SCALE GENOMIC DNA]</scope>
    <source>
        <strain evidence="4 5">PK-24</strain>
    </source>
</reference>
<evidence type="ECO:0000313" key="5">
    <source>
        <dbReference type="Proteomes" id="UP001378960"/>
    </source>
</evidence>
<feature type="transmembrane region" description="Helical" evidence="2">
    <location>
        <begin position="198"/>
        <end position="216"/>
    </location>
</feature>
<dbReference type="Proteomes" id="UP001378960">
    <property type="component" value="Unassembled WGS sequence"/>
</dbReference>
<dbReference type="PANTHER" id="PTHR44360">
    <property type="entry name" value="DNAJ HOMOLOG SUBFAMILY B MEMBER 9"/>
    <property type="match status" value="1"/>
</dbReference>
<dbReference type="SUPFAM" id="SSF46565">
    <property type="entry name" value="Chaperone J-domain"/>
    <property type="match status" value="1"/>
</dbReference>
<keyword evidence="2" id="KW-0812">Transmembrane</keyword>
<dbReference type="Pfam" id="PF00226">
    <property type="entry name" value="DnaJ"/>
    <property type="match status" value="1"/>
</dbReference>
<accession>A0AAV5R9X6</accession>
<dbReference type="GO" id="GO:0051787">
    <property type="term" value="F:misfolded protein binding"/>
    <property type="evidence" value="ECO:0007669"/>
    <property type="project" value="TreeGrafter"/>
</dbReference>
<evidence type="ECO:0000256" key="2">
    <source>
        <dbReference type="SAM" id="Phobius"/>
    </source>
</evidence>
<evidence type="ECO:0000259" key="3">
    <source>
        <dbReference type="PROSITE" id="PS50076"/>
    </source>
</evidence>
<name>A0AAV5R9X6_PICKL</name>